<sequence length="392" mass="43111">MKEYFADLHIHIGRTAKGRAVKITGSRTLTLQNILRYSGEPKGLYMTGIIDCHSPEVIQEIEELLGTGELMELEDGGFQHRNGLVLIPGSELEIYDENCKGPIHVLAYLPELAALKSFSAWLSERVTNIHLSSQRIYAGGQELQREVKSLGGLFIPAHIFTPFKSLYGKGVRNSLSEVFLPDMIDAVELGLSSNTEMANSIAELHAYTFLTNSDAHSLAKIAREYNSITMESPSFKELGMALRNEEGRGIAANYGLDPLLGKYYETTCSDCSTIVPDKGEECPDCGHTRKIRGVKHRIADLSGEAVPPARPPYIPQVPLEYIPGLGPKTMEKLLNHFGTEMDILHFVPKEKLAEATTEPLAESIHKARIGKLAIHAGGGGKYGKVSRQNNNQ</sequence>
<dbReference type="Gene3D" id="3.20.20.140">
    <property type="entry name" value="Metal-dependent hydrolases"/>
    <property type="match status" value="1"/>
</dbReference>
<dbReference type="Gene3D" id="1.10.150.20">
    <property type="entry name" value="5' to 3' exonuclease, C-terminal subdomain"/>
    <property type="match status" value="1"/>
</dbReference>
<dbReference type="PANTHER" id="PTHR40084:SF1">
    <property type="entry name" value="PHOSPHOTRANSFERASE"/>
    <property type="match status" value="1"/>
</dbReference>
<reference evidence="1 2" key="1">
    <citation type="submission" date="2019-08" db="EMBL/GenBank/DDBJ databases">
        <title>Bacillus genomes from the desert of Cuatro Cienegas, Coahuila.</title>
        <authorList>
            <person name="Olmedo-Alvarez G."/>
        </authorList>
    </citation>
    <scope>NUCLEOTIDE SEQUENCE [LARGE SCALE GENOMIC DNA]</scope>
    <source>
        <strain evidence="1 2">CH40_1T</strain>
    </source>
</reference>
<dbReference type="InterPro" id="IPR010994">
    <property type="entry name" value="RuvA_2-like"/>
</dbReference>
<dbReference type="EMBL" id="VTEH01000003">
    <property type="protein sequence ID" value="TYR76384.1"/>
    <property type="molecule type" value="Genomic_DNA"/>
</dbReference>
<dbReference type="AlphaFoldDB" id="A0A5D4KGG8"/>
<proteinExistence type="predicted"/>
<dbReference type="InterPro" id="IPR016195">
    <property type="entry name" value="Pol/histidinol_Pase-like"/>
</dbReference>
<accession>A0A5D4KGG8</accession>
<comment type="caution">
    <text evidence="1">The sequence shown here is derived from an EMBL/GenBank/DDBJ whole genome shotgun (WGS) entry which is preliminary data.</text>
</comment>
<dbReference type="RefSeq" id="WP_148945889.1">
    <property type="nucleotide sequence ID" value="NZ_VTEH01000003.1"/>
</dbReference>
<organism evidence="1 2">
    <name type="scientific">Rossellomorea vietnamensis</name>
    <dbReference type="NCBI Taxonomy" id="218284"/>
    <lineage>
        <taxon>Bacteria</taxon>
        <taxon>Bacillati</taxon>
        <taxon>Bacillota</taxon>
        <taxon>Bacilli</taxon>
        <taxon>Bacillales</taxon>
        <taxon>Bacillaceae</taxon>
        <taxon>Rossellomorea</taxon>
    </lineage>
</organism>
<protein>
    <submittedName>
        <fullName evidence="1">TIGR00375 family protein</fullName>
    </submittedName>
</protein>
<evidence type="ECO:0000313" key="1">
    <source>
        <dbReference type="EMBL" id="TYR76384.1"/>
    </source>
</evidence>
<dbReference type="SUPFAM" id="SSF89550">
    <property type="entry name" value="PHP domain-like"/>
    <property type="match status" value="1"/>
</dbReference>
<evidence type="ECO:0000313" key="2">
    <source>
        <dbReference type="Proteomes" id="UP000323317"/>
    </source>
</evidence>
<dbReference type="CDD" id="cd19067">
    <property type="entry name" value="PfuEndoQ-like"/>
    <property type="match status" value="1"/>
</dbReference>
<dbReference type="PANTHER" id="PTHR40084">
    <property type="entry name" value="PHOSPHOHYDROLASE, PHP FAMILY"/>
    <property type="match status" value="1"/>
</dbReference>
<name>A0A5D4KGG8_9BACI</name>
<dbReference type="SUPFAM" id="SSF47781">
    <property type="entry name" value="RuvA domain 2-like"/>
    <property type="match status" value="1"/>
</dbReference>
<dbReference type="Proteomes" id="UP000323317">
    <property type="component" value="Unassembled WGS sequence"/>
</dbReference>
<dbReference type="Pfam" id="PF13263">
    <property type="entry name" value="PHP_C"/>
    <property type="match status" value="1"/>
</dbReference>
<gene>
    <name evidence="1" type="ORF">FZC79_05720</name>
</gene>